<organism evidence="1 2">
    <name type="scientific">Candidatus Scalindua rubra</name>
    <dbReference type="NCBI Taxonomy" id="1872076"/>
    <lineage>
        <taxon>Bacteria</taxon>
        <taxon>Pseudomonadati</taxon>
        <taxon>Planctomycetota</taxon>
        <taxon>Candidatus Brocadiia</taxon>
        <taxon>Candidatus Brocadiales</taxon>
        <taxon>Candidatus Scalinduaceae</taxon>
        <taxon>Candidatus Scalindua</taxon>
    </lineage>
</organism>
<dbReference type="AlphaFoldDB" id="A0A1E3X7K0"/>
<name>A0A1E3X7K0_9BACT</name>
<evidence type="ECO:0000313" key="1">
    <source>
        <dbReference type="EMBL" id="ODS31603.1"/>
    </source>
</evidence>
<reference evidence="1 2" key="1">
    <citation type="submission" date="2016-07" db="EMBL/GenBank/DDBJ databases">
        <title>Draft genome of Scalindua rubra, obtained from a brine-seawater interface in the Red Sea, sheds light on salt adaptation in anammox bacteria.</title>
        <authorList>
            <person name="Speth D.R."/>
            <person name="Lagkouvardos I."/>
            <person name="Wang Y."/>
            <person name="Qian P.-Y."/>
            <person name="Dutilh B.E."/>
            <person name="Jetten M.S."/>
        </authorList>
    </citation>
    <scope>NUCLEOTIDE SEQUENCE [LARGE SCALE GENOMIC DNA]</scope>
    <source>
        <strain evidence="1">BSI-1</strain>
    </source>
</reference>
<protein>
    <submittedName>
        <fullName evidence="1">Uncharacterized protein</fullName>
    </submittedName>
</protein>
<proteinExistence type="predicted"/>
<comment type="caution">
    <text evidence="1">The sequence shown here is derived from an EMBL/GenBank/DDBJ whole genome shotgun (WGS) entry which is preliminary data.</text>
</comment>
<sequence>MELFYQILVIMEMFVYLPRKKTQSCGRDKMHIARMTSMPLIAL</sequence>
<dbReference type="Proteomes" id="UP000094056">
    <property type="component" value="Unassembled WGS sequence"/>
</dbReference>
<dbReference type="EMBL" id="MAYW01000106">
    <property type="protein sequence ID" value="ODS31603.1"/>
    <property type="molecule type" value="Genomic_DNA"/>
</dbReference>
<accession>A0A1E3X7K0</accession>
<gene>
    <name evidence="1" type="ORF">SCARUB_03264</name>
</gene>
<evidence type="ECO:0000313" key="2">
    <source>
        <dbReference type="Proteomes" id="UP000094056"/>
    </source>
</evidence>